<name>A0A367GNU6_9SPHI</name>
<dbReference type="InterPro" id="IPR032812">
    <property type="entry name" value="SbsA_Ig"/>
</dbReference>
<feature type="domain" description="SbsA Ig-like" evidence="2">
    <location>
        <begin position="39"/>
        <end position="137"/>
    </location>
</feature>
<dbReference type="EMBL" id="QGDC01000005">
    <property type="protein sequence ID" value="RCH54718.1"/>
    <property type="molecule type" value="Genomic_DNA"/>
</dbReference>
<evidence type="ECO:0000259" key="2">
    <source>
        <dbReference type="Pfam" id="PF13205"/>
    </source>
</evidence>
<comment type="caution">
    <text evidence="3">The sequence shown here is derived from an EMBL/GenBank/DDBJ whole genome shotgun (WGS) entry which is preliminary data.</text>
</comment>
<evidence type="ECO:0000313" key="4">
    <source>
        <dbReference type="Proteomes" id="UP000253209"/>
    </source>
</evidence>
<evidence type="ECO:0000313" key="3">
    <source>
        <dbReference type="EMBL" id="RCH54718.1"/>
    </source>
</evidence>
<dbReference type="InterPro" id="IPR013784">
    <property type="entry name" value="Carb-bd-like_fold"/>
</dbReference>
<dbReference type="Pfam" id="PF13205">
    <property type="entry name" value="Big_5"/>
    <property type="match status" value="1"/>
</dbReference>
<organism evidence="3 4">
    <name type="scientific">Mucilaginibacter hurinus</name>
    <dbReference type="NCBI Taxonomy" id="2201324"/>
    <lineage>
        <taxon>Bacteria</taxon>
        <taxon>Pseudomonadati</taxon>
        <taxon>Bacteroidota</taxon>
        <taxon>Sphingobacteriia</taxon>
        <taxon>Sphingobacteriales</taxon>
        <taxon>Sphingobacteriaceae</taxon>
        <taxon>Mucilaginibacter</taxon>
    </lineage>
</organism>
<protein>
    <recommendedName>
        <fullName evidence="2">SbsA Ig-like domain-containing protein</fullName>
    </recommendedName>
</protein>
<proteinExistence type="predicted"/>
<reference evidence="3 4" key="1">
    <citation type="submission" date="2018-05" db="EMBL/GenBank/DDBJ databases">
        <title>Mucilaginibacter hurinus sp. nov., isolated from briquette warehouse soil.</title>
        <authorList>
            <person name="Choi L."/>
        </authorList>
    </citation>
    <scope>NUCLEOTIDE SEQUENCE [LARGE SCALE GENOMIC DNA]</scope>
    <source>
        <strain evidence="3 4">ZR32</strain>
    </source>
</reference>
<gene>
    <name evidence="3" type="ORF">DJ568_09510</name>
</gene>
<dbReference type="SUPFAM" id="SSF49452">
    <property type="entry name" value="Starch-binding domain-like"/>
    <property type="match status" value="1"/>
</dbReference>
<accession>A0A367GNU6</accession>
<sequence length="546" mass="62760">MVLKRKPSFFRENWIYLIGFFVLYGCANMQRPEGGPRDLTPPKLLKATPPNMTRNFNAKEIDMEFDEFYKLTNQYQEISISPAQEKLPEYKVRKKNLIIEFKDSLQKNTTYVINFGKAIVDVNEANAMKNFTYVFSTGPHIDSLSITGSVTNTQTQEKEKDATVMLFPLSKDSLFYSRKKPSIFATTDSSGNFSLNNLAEGKYTIYGLKETSPNKIYDNEAELVAFIKDTINLTTDTSNIQLKLFVQEPEKFRFIERRFDTDGKILLSFNKKLFNPAVKILSPAELDNQRIVEFSNKNDSALIYMRNMDFDSIRVALSDNNKPIDTVVLRKNRKESFSKSVNISFNLTTDKLKPGTDLQIISNLPVESFNTGFITLKEDSAIVRNFTIVKDTLARRLLLKYRWKQNVGYTLEFGDGAITNIFGNKNEKGLKTFTIDKPENYSILTLKMTVPEPGKSYIVELSRDEKNVLRTDVITKNTSVVYNNYPSGKYTVRVIYDNNKNGRWDSGNVRQKVMPENIWVYEKEITLRPNWDAEDAVTIPKEPINP</sequence>
<evidence type="ECO:0000256" key="1">
    <source>
        <dbReference type="ARBA" id="ARBA00022729"/>
    </source>
</evidence>
<dbReference type="AlphaFoldDB" id="A0A367GNU6"/>
<dbReference type="GO" id="GO:0030246">
    <property type="term" value="F:carbohydrate binding"/>
    <property type="evidence" value="ECO:0007669"/>
    <property type="project" value="InterPro"/>
</dbReference>
<keyword evidence="4" id="KW-1185">Reference proteome</keyword>
<keyword evidence="1" id="KW-0732">Signal</keyword>
<dbReference type="Proteomes" id="UP000253209">
    <property type="component" value="Unassembled WGS sequence"/>
</dbReference>
<dbReference type="Gene3D" id="2.60.40.1120">
    <property type="entry name" value="Carboxypeptidase-like, regulatory domain"/>
    <property type="match status" value="1"/>
</dbReference>
<dbReference type="PROSITE" id="PS51257">
    <property type="entry name" value="PROKAR_LIPOPROTEIN"/>
    <property type="match status" value="1"/>
</dbReference>